<keyword evidence="3" id="KW-1185">Reference proteome</keyword>
<dbReference type="AlphaFoldDB" id="A0A926HQ31"/>
<keyword evidence="1" id="KW-0812">Transmembrane</keyword>
<dbReference type="Proteomes" id="UP000623172">
    <property type="component" value="Unassembled WGS sequence"/>
</dbReference>
<feature type="transmembrane region" description="Helical" evidence="1">
    <location>
        <begin position="12"/>
        <end position="34"/>
    </location>
</feature>
<dbReference type="EMBL" id="JACRSR010000006">
    <property type="protein sequence ID" value="MBC8532294.1"/>
    <property type="molecule type" value="Genomic_DNA"/>
</dbReference>
<dbReference type="InterPro" id="IPR053154">
    <property type="entry name" value="c-di-AMP_regulator"/>
</dbReference>
<accession>A0A926HQ31</accession>
<organism evidence="2 3">
    <name type="scientific">Gehongia tenuis</name>
    <dbReference type="NCBI Taxonomy" id="2763655"/>
    <lineage>
        <taxon>Bacteria</taxon>
        <taxon>Bacillati</taxon>
        <taxon>Bacillota</taxon>
        <taxon>Clostridia</taxon>
        <taxon>Christensenellales</taxon>
        <taxon>Christensenellaceae</taxon>
        <taxon>Gehongia</taxon>
    </lineage>
</organism>
<sequence length="414" mass="45541">MKERMKTILYKIFRQNLLLKIVSVLFAIILWNYVIVETNPLREKTFSEVPVKIQGEAELRERGLAIREDLTKLVASGKVTVNVRNDLFNDLTRERISLNLDLSTVTSVGEQKVNLTCTTSYGTVKAVTPGEVTVTVEELVTRTVPVRLRQIGTLQSNYWIRTITAEPEQIVLTGAKSDLEAVEEALVDVDITSVTETREKSLTYELKDAGGNTVSAASIRSDVSAVKVNIEAYSTKELPINKDSLTVGEVAQGYEITDVAVLPETLVVAGPKAVLDGMESLQLEQVNVAGLNQSVTQSCGVEIPDGVMLMDAAPVNVAITIEEKREEITYDMPIKVENLQSGLTAKVVPASTEVTFTVPYSMVNRIRPAYIYLYVDVAHLGTGSSSVSVKWYIADDVDIQDIKVKTEKVEVIVE</sequence>
<reference evidence="2" key="1">
    <citation type="submission" date="2020-08" db="EMBL/GenBank/DDBJ databases">
        <title>Genome public.</title>
        <authorList>
            <person name="Liu C."/>
            <person name="Sun Q."/>
        </authorList>
    </citation>
    <scope>NUCLEOTIDE SEQUENCE</scope>
    <source>
        <strain evidence="2">NSJ-53</strain>
    </source>
</reference>
<dbReference type="Pfam" id="PF07949">
    <property type="entry name" value="YbbR"/>
    <property type="match status" value="2"/>
</dbReference>
<evidence type="ECO:0008006" key="4">
    <source>
        <dbReference type="Google" id="ProtNLM"/>
    </source>
</evidence>
<dbReference type="RefSeq" id="WP_249317406.1">
    <property type="nucleotide sequence ID" value="NZ_JACRSR010000006.1"/>
</dbReference>
<dbReference type="PANTHER" id="PTHR37804">
    <property type="entry name" value="CDAA REGULATORY PROTEIN CDAR"/>
    <property type="match status" value="1"/>
</dbReference>
<evidence type="ECO:0000313" key="3">
    <source>
        <dbReference type="Proteomes" id="UP000623172"/>
    </source>
</evidence>
<name>A0A926HQ31_9FIRM</name>
<dbReference type="InterPro" id="IPR012505">
    <property type="entry name" value="YbbR"/>
</dbReference>
<dbReference type="PANTHER" id="PTHR37804:SF1">
    <property type="entry name" value="CDAA REGULATORY PROTEIN CDAR"/>
    <property type="match status" value="1"/>
</dbReference>
<keyword evidence="1" id="KW-0472">Membrane</keyword>
<comment type="caution">
    <text evidence="2">The sequence shown here is derived from an EMBL/GenBank/DDBJ whole genome shotgun (WGS) entry which is preliminary data.</text>
</comment>
<protein>
    <recommendedName>
        <fullName evidence="4">YbbR-like protein</fullName>
    </recommendedName>
</protein>
<dbReference type="Gene3D" id="2.170.120.40">
    <property type="entry name" value="YbbR-like domain"/>
    <property type="match status" value="2"/>
</dbReference>
<gene>
    <name evidence="2" type="ORF">H8696_10605</name>
</gene>
<evidence type="ECO:0000256" key="1">
    <source>
        <dbReference type="SAM" id="Phobius"/>
    </source>
</evidence>
<evidence type="ECO:0000313" key="2">
    <source>
        <dbReference type="EMBL" id="MBC8532294.1"/>
    </source>
</evidence>
<keyword evidence="1" id="KW-1133">Transmembrane helix</keyword>
<proteinExistence type="predicted"/>
<dbReference type="Gene3D" id="2.170.120.30">
    <property type="match status" value="2"/>
</dbReference>